<dbReference type="KEGG" id="pex:IZT61_19390"/>
<name>A0A7S9PYF5_9SPHI</name>
<dbReference type="EMBL" id="CP064939">
    <property type="protein sequence ID" value="QPH39188.1"/>
    <property type="molecule type" value="Genomic_DNA"/>
</dbReference>
<sequence>MQHINSPAAKKIAEELARVVIKQRVSSLPARSGQAGVQNNKLPKEINF</sequence>
<proteinExistence type="predicted"/>
<accession>A0A7S9PYF5</accession>
<gene>
    <name evidence="1" type="ORF">IZT61_19390</name>
</gene>
<keyword evidence="2" id="KW-1185">Reference proteome</keyword>
<protein>
    <submittedName>
        <fullName evidence="1">Uncharacterized protein</fullName>
    </submittedName>
</protein>
<evidence type="ECO:0000313" key="2">
    <source>
        <dbReference type="Proteomes" id="UP000594759"/>
    </source>
</evidence>
<evidence type="ECO:0000313" key="1">
    <source>
        <dbReference type="EMBL" id="QPH39188.1"/>
    </source>
</evidence>
<dbReference type="AlphaFoldDB" id="A0A7S9PYF5"/>
<dbReference type="RefSeq" id="WP_196098656.1">
    <property type="nucleotide sequence ID" value="NZ_CP064939.1"/>
</dbReference>
<reference evidence="1 2" key="1">
    <citation type="submission" date="2020-11" db="EMBL/GenBank/DDBJ databases">
        <title>Pedobacter endophytica, an endophytic bacteria isolated form Carex pumila.</title>
        <authorList>
            <person name="Peng Y."/>
            <person name="Jiang L."/>
            <person name="Lee J."/>
        </authorList>
    </citation>
    <scope>NUCLEOTIDE SEQUENCE [LARGE SCALE GENOMIC DNA]</scope>
    <source>
        <strain evidence="1 2">JBR3-12</strain>
    </source>
</reference>
<dbReference type="Proteomes" id="UP000594759">
    <property type="component" value="Chromosome"/>
</dbReference>
<organism evidence="1 2">
    <name type="scientific">Pedobacter endophyticus</name>
    <dbReference type="NCBI Taxonomy" id="2789740"/>
    <lineage>
        <taxon>Bacteria</taxon>
        <taxon>Pseudomonadati</taxon>
        <taxon>Bacteroidota</taxon>
        <taxon>Sphingobacteriia</taxon>
        <taxon>Sphingobacteriales</taxon>
        <taxon>Sphingobacteriaceae</taxon>
        <taxon>Pedobacter</taxon>
    </lineage>
</organism>